<dbReference type="OMA" id="MSFRINE"/>
<keyword evidence="6" id="KW-0807">Transducer</keyword>
<feature type="transmembrane region" description="Helical" evidence="7">
    <location>
        <begin position="549"/>
        <end position="568"/>
    </location>
</feature>
<dbReference type="PROSITE" id="PS00237">
    <property type="entry name" value="G_PROTEIN_RECEP_F1_1"/>
    <property type="match status" value="1"/>
</dbReference>
<evidence type="ECO:0000313" key="9">
    <source>
        <dbReference type="EMBL" id="TRY77431.1"/>
    </source>
</evidence>
<dbReference type="PANTHER" id="PTHR46641:SF2">
    <property type="entry name" value="FMRFAMIDE RECEPTOR"/>
    <property type="match status" value="1"/>
</dbReference>
<feature type="domain" description="G-protein coupled receptors family 1 profile" evidence="8">
    <location>
        <begin position="206"/>
        <end position="621"/>
    </location>
</feature>
<gene>
    <name evidence="9" type="ORF">TCAL_07428</name>
</gene>
<protein>
    <recommendedName>
        <fullName evidence="8">G-protein coupled receptors family 1 profile domain-containing protein</fullName>
    </recommendedName>
</protein>
<comment type="subcellular location">
    <subcellularLocation>
        <location evidence="1">Membrane</location>
    </subcellularLocation>
</comment>
<evidence type="ECO:0000256" key="5">
    <source>
        <dbReference type="ARBA" id="ARBA00023136"/>
    </source>
</evidence>
<keyword evidence="5 7" id="KW-0472">Membrane</keyword>
<name>A0A553PIC5_TIGCA</name>
<feature type="transmembrane region" description="Helical" evidence="7">
    <location>
        <begin position="357"/>
        <end position="377"/>
    </location>
</feature>
<dbReference type="GO" id="GO:0016020">
    <property type="term" value="C:membrane"/>
    <property type="evidence" value="ECO:0007669"/>
    <property type="project" value="UniProtKB-SubCell"/>
</dbReference>
<evidence type="ECO:0000313" key="10">
    <source>
        <dbReference type="Proteomes" id="UP000318571"/>
    </source>
</evidence>
<comment type="caution">
    <text evidence="9">The sequence shown here is derived from an EMBL/GenBank/DDBJ whole genome shotgun (WGS) entry which is preliminary data.</text>
</comment>
<evidence type="ECO:0000256" key="1">
    <source>
        <dbReference type="ARBA" id="ARBA00004370"/>
    </source>
</evidence>
<feature type="transmembrane region" description="Helical" evidence="7">
    <location>
        <begin position="226"/>
        <end position="243"/>
    </location>
</feature>
<feature type="transmembrane region" description="Helical" evidence="7">
    <location>
        <begin position="263"/>
        <end position="285"/>
    </location>
</feature>
<reference evidence="9 10" key="1">
    <citation type="journal article" date="2018" name="Nat. Ecol. Evol.">
        <title>Genomic signatures of mitonuclear coevolution across populations of Tigriopus californicus.</title>
        <authorList>
            <person name="Barreto F.S."/>
            <person name="Watson E.T."/>
            <person name="Lima T.G."/>
            <person name="Willett C.S."/>
            <person name="Edmands S."/>
            <person name="Li W."/>
            <person name="Burton R.S."/>
        </authorList>
    </citation>
    <scope>NUCLEOTIDE SEQUENCE [LARGE SCALE GENOMIC DNA]</scope>
    <source>
        <strain evidence="9 10">San Diego</strain>
    </source>
</reference>
<dbReference type="Gene3D" id="1.20.1070.10">
    <property type="entry name" value="Rhodopsin 7-helix transmembrane proteins"/>
    <property type="match status" value="2"/>
</dbReference>
<keyword evidence="3 6" id="KW-0812">Transmembrane</keyword>
<evidence type="ECO:0000256" key="7">
    <source>
        <dbReference type="SAM" id="Phobius"/>
    </source>
</evidence>
<proteinExistence type="inferred from homology"/>
<dbReference type="AlphaFoldDB" id="A0A553PIC5"/>
<dbReference type="OrthoDB" id="6362912at2759"/>
<evidence type="ECO:0000259" key="8">
    <source>
        <dbReference type="PROSITE" id="PS50262"/>
    </source>
</evidence>
<dbReference type="SUPFAM" id="SSF81321">
    <property type="entry name" value="Family A G protein-coupled receptor-like"/>
    <property type="match status" value="1"/>
</dbReference>
<dbReference type="STRING" id="6832.A0A553PIC5"/>
<comment type="similarity">
    <text evidence="2 6">Belongs to the G-protein coupled receptor 1 family.</text>
</comment>
<accession>A0A553PIC5</accession>
<keyword evidence="10" id="KW-1185">Reference proteome</keyword>
<feature type="transmembrane region" description="Helical" evidence="7">
    <location>
        <begin position="189"/>
        <end position="214"/>
    </location>
</feature>
<evidence type="ECO:0000256" key="4">
    <source>
        <dbReference type="ARBA" id="ARBA00022989"/>
    </source>
</evidence>
<feature type="transmembrane region" description="Helical" evidence="7">
    <location>
        <begin position="306"/>
        <end position="323"/>
    </location>
</feature>
<dbReference type="Pfam" id="PF00001">
    <property type="entry name" value="7tm_1"/>
    <property type="match status" value="1"/>
</dbReference>
<dbReference type="InterPro" id="IPR000276">
    <property type="entry name" value="GPCR_Rhodpsn"/>
</dbReference>
<dbReference type="PROSITE" id="PS50262">
    <property type="entry name" value="G_PROTEIN_RECEP_F1_2"/>
    <property type="match status" value="1"/>
</dbReference>
<keyword evidence="4 7" id="KW-1133">Transmembrane helix</keyword>
<dbReference type="InterPro" id="IPR052954">
    <property type="entry name" value="GPCR-Ligand_Int"/>
</dbReference>
<keyword evidence="6" id="KW-0297">G-protein coupled receptor</keyword>
<keyword evidence="6" id="KW-0675">Receptor</keyword>
<dbReference type="PANTHER" id="PTHR46641">
    <property type="entry name" value="FMRFAMIDE RECEPTOR-RELATED"/>
    <property type="match status" value="1"/>
</dbReference>
<dbReference type="PRINTS" id="PR00237">
    <property type="entry name" value="GPCRRHODOPSN"/>
</dbReference>
<feature type="transmembrane region" description="Helical" evidence="7">
    <location>
        <begin position="7"/>
        <end position="32"/>
    </location>
</feature>
<dbReference type="EMBL" id="VCGU01000004">
    <property type="protein sequence ID" value="TRY77431.1"/>
    <property type="molecule type" value="Genomic_DNA"/>
</dbReference>
<evidence type="ECO:0000256" key="3">
    <source>
        <dbReference type="ARBA" id="ARBA00022692"/>
    </source>
</evidence>
<sequence length="640" mass="72890">MGYSSRLLLVQAVVAWTILVVPPFIVTLLLYYRDYFQTPEGLCSANSFKGPLKVSDVPFCRNATDPDFGPIQCLRDLCQDDELPLNRSSIITCFGCGLTLHLLHDDLDVLCSMKNSYEVSDMYRVMCSLNSSWFTSHGSPVVEEETGENVAERPVLEMEDVEDYDNTTSLSSCGEKMMDYQYLITGSHFWIKGIALTILGSCGLLGNIITIFVLSKLQTSKNFNKLLITLATCDSLLIIYFIMEKSIVETFSYEEPLWYRVAYPYILHPLRGIIETATVYMVVAISADRFRAICHPLSERQSPFRYIVYVLGLSVTLEIPRWFEFQLINNEGTVQYWTTPLMEDPDYIRFSSYWDELIATGFVPLLALVYFNSRIYVKIRASSKFQHRFIGRGAFPKKDSCRASFAQNHSVASQAANSSNNHRTILVDPLADEGHPLRRSSTRRIATNQKPYSSRSKSLAKMSFRINEPGKKKQLFQKATQTSKANPTLLNRACSILKTKESEPSIALPQKETQIFVSGEGTESLAMEIQSSQPSSEAPFRKKREKSTMILVMIVLIFVACHAFRLAVKVYEFANPGNQTLEHYNYCEQQGRYSVPVSFFMLLTTNDIFLVFNSSVNFVIYCFVVKEFRDCVKEFFLCQK</sequence>
<organism evidence="9 10">
    <name type="scientific">Tigriopus californicus</name>
    <name type="common">Marine copepod</name>
    <dbReference type="NCBI Taxonomy" id="6832"/>
    <lineage>
        <taxon>Eukaryota</taxon>
        <taxon>Metazoa</taxon>
        <taxon>Ecdysozoa</taxon>
        <taxon>Arthropoda</taxon>
        <taxon>Crustacea</taxon>
        <taxon>Multicrustacea</taxon>
        <taxon>Hexanauplia</taxon>
        <taxon>Copepoda</taxon>
        <taxon>Harpacticoida</taxon>
        <taxon>Harpacticidae</taxon>
        <taxon>Tigriopus</taxon>
    </lineage>
</organism>
<dbReference type="InterPro" id="IPR017452">
    <property type="entry name" value="GPCR_Rhodpsn_7TM"/>
</dbReference>
<evidence type="ECO:0000256" key="2">
    <source>
        <dbReference type="ARBA" id="ARBA00010663"/>
    </source>
</evidence>
<dbReference type="GO" id="GO:0004930">
    <property type="term" value="F:G protein-coupled receptor activity"/>
    <property type="evidence" value="ECO:0007669"/>
    <property type="project" value="UniProtKB-KW"/>
</dbReference>
<feature type="transmembrane region" description="Helical" evidence="7">
    <location>
        <begin position="608"/>
        <end position="625"/>
    </location>
</feature>
<evidence type="ECO:0000256" key="6">
    <source>
        <dbReference type="RuleBase" id="RU000688"/>
    </source>
</evidence>
<dbReference type="Proteomes" id="UP000318571">
    <property type="component" value="Chromosome 5"/>
</dbReference>